<proteinExistence type="predicted"/>
<evidence type="ECO:0000256" key="1">
    <source>
        <dbReference type="SAM" id="Phobius"/>
    </source>
</evidence>
<evidence type="ECO:0000313" key="2">
    <source>
        <dbReference type="EMBL" id="QDV57051.1"/>
    </source>
</evidence>
<dbReference type="Proteomes" id="UP000316770">
    <property type="component" value="Chromosome"/>
</dbReference>
<accession>A0A518IVD4</accession>
<keyword evidence="3" id="KW-1185">Reference proteome</keyword>
<feature type="transmembrane region" description="Helical" evidence="1">
    <location>
        <begin position="21"/>
        <end position="39"/>
    </location>
</feature>
<organism evidence="2 3">
    <name type="scientific">Rosistilla oblonga</name>
    <dbReference type="NCBI Taxonomy" id="2527990"/>
    <lineage>
        <taxon>Bacteria</taxon>
        <taxon>Pseudomonadati</taxon>
        <taxon>Planctomycetota</taxon>
        <taxon>Planctomycetia</taxon>
        <taxon>Pirellulales</taxon>
        <taxon>Pirellulaceae</taxon>
        <taxon>Rosistilla</taxon>
    </lineage>
</organism>
<dbReference type="InterPro" id="IPR018676">
    <property type="entry name" value="DUF2149"/>
</dbReference>
<dbReference type="EMBL" id="CP036318">
    <property type="protein sequence ID" value="QDV57051.1"/>
    <property type="molecule type" value="Genomic_DNA"/>
</dbReference>
<protein>
    <recommendedName>
        <fullName evidence="4">DUF2149 domain-containing protein</fullName>
    </recommendedName>
</protein>
<name>A0A518IVD4_9BACT</name>
<keyword evidence="1" id="KW-0472">Membrane</keyword>
<dbReference type="OrthoDB" id="199365at2"/>
<evidence type="ECO:0008006" key="4">
    <source>
        <dbReference type="Google" id="ProtNLM"/>
    </source>
</evidence>
<evidence type="ECO:0000313" key="3">
    <source>
        <dbReference type="Proteomes" id="UP000316770"/>
    </source>
</evidence>
<keyword evidence="1" id="KW-0812">Transmembrane</keyword>
<dbReference type="Pfam" id="PF09919">
    <property type="entry name" value="DUF2149"/>
    <property type="match status" value="1"/>
</dbReference>
<dbReference type="RefSeq" id="WP_145123432.1">
    <property type="nucleotide sequence ID" value="NZ_CP036292.1"/>
</dbReference>
<keyword evidence="1" id="KW-1133">Transmembrane helix</keyword>
<reference evidence="2 3" key="1">
    <citation type="submission" date="2019-02" db="EMBL/GenBank/DDBJ databases">
        <title>Deep-cultivation of Planctomycetes and their phenomic and genomic characterization uncovers novel biology.</title>
        <authorList>
            <person name="Wiegand S."/>
            <person name="Jogler M."/>
            <person name="Boedeker C."/>
            <person name="Pinto D."/>
            <person name="Vollmers J."/>
            <person name="Rivas-Marin E."/>
            <person name="Kohn T."/>
            <person name="Peeters S.H."/>
            <person name="Heuer A."/>
            <person name="Rast P."/>
            <person name="Oberbeckmann S."/>
            <person name="Bunk B."/>
            <person name="Jeske O."/>
            <person name="Meyerdierks A."/>
            <person name="Storesund J.E."/>
            <person name="Kallscheuer N."/>
            <person name="Luecker S."/>
            <person name="Lage O.M."/>
            <person name="Pohl T."/>
            <person name="Merkel B.J."/>
            <person name="Hornburger P."/>
            <person name="Mueller R.-W."/>
            <person name="Bruemmer F."/>
            <person name="Labrenz M."/>
            <person name="Spormann A.M."/>
            <person name="Op den Camp H."/>
            <person name="Overmann J."/>
            <person name="Amann R."/>
            <person name="Jetten M.S.M."/>
            <person name="Mascher T."/>
            <person name="Medema M.H."/>
            <person name="Devos D.P."/>
            <person name="Kaster A.-K."/>
            <person name="Ovreas L."/>
            <person name="Rohde M."/>
            <person name="Galperin M.Y."/>
            <person name="Jogler C."/>
        </authorList>
    </citation>
    <scope>NUCLEOTIDE SEQUENCE [LARGE SCALE GENOMIC DNA]</scope>
    <source>
        <strain evidence="2 3">Mal33</strain>
    </source>
</reference>
<dbReference type="AlphaFoldDB" id="A0A518IVD4"/>
<sequence length="117" mass="12753">MNRRRIQILSSDDSDPMLSSINLVDVFLVALAILMIALMNHPLADLASGDFTLIRDEGKPTMEIIVKQGKQLSRFQSTGLSSEGNGTEAGTAYRMKDGSMVYVPKSSPSDNEHPSQP</sequence>
<gene>
    <name evidence="2" type="ORF">Mal33_30520</name>
</gene>